<accession>A0ABW2S438</accession>
<gene>
    <name evidence="1" type="ORF">ACFQS9_23730</name>
</gene>
<dbReference type="EMBL" id="JBHTCS010000028">
    <property type="protein sequence ID" value="MFC7450911.1"/>
    <property type="molecule type" value="Genomic_DNA"/>
</dbReference>
<dbReference type="InterPro" id="IPR023393">
    <property type="entry name" value="START-like_dom_sf"/>
</dbReference>
<sequence>MSTRSRAFERTSVVEAPREAVWARIVTPQGINDEMMPVMRMAMPRGVRGLTVDTVPVGRRIGRCRLFLFGVVPFDHDDLLIAELEPGHRFHERSTMASMRVWEHERTLTAEAGRRTLVRDRVRFEPRRPLVAVPGLPWLLERGLALFFAHRHRKLQRHFAN</sequence>
<dbReference type="Proteomes" id="UP001596484">
    <property type="component" value="Unassembled WGS sequence"/>
</dbReference>
<protein>
    <recommendedName>
        <fullName evidence="3">Ligand-binding SRPBCC domain-containing protein</fullName>
    </recommendedName>
</protein>
<evidence type="ECO:0000313" key="1">
    <source>
        <dbReference type="EMBL" id="MFC7450911.1"/>
    </source>
</evidence>
<dbReference type="SUPFAM" id="SSF55961">
    <property type="entry name" value="Bet v1-like"/>
    <property type="match status" value="1"/>
</dbReference>
<proteinExistence type="predicted"/>
<dbReference type="Gene3D" id="3.30.530.20">
    <property type="match status" value="1"/>
</dbReference>
<reference evidence="2" key="1">
    <citation type="journal article" date="2019" name="Int. J. Syst. Evol. Microbiol.">
        <title>The Global Catalogue of Microorganisms (GCM) 10K type strain sequencing project: providing services to taxonomists for standard genome sequencing and annotation.</title>
        <authorList>
            <consortium name="The Broad Institute Genomics Platform"/>
            <consortium name="The Broad Institute Genome Sequencing Center for Infectious Disease"/>
            <person name="Wu L."/>
            <person name="Ma J."/>
        </authorList>
    </citation>
    <scope>NUCLEOTIDE SEQUENCE [LARGE SCALE GENOMIC DNA]</scope>
    <source>
        <strain evidence="2">ICMP 19430</strain>
    </source>
</reference>
<name>A0ABW2S438_9NOCA</name>
<evidence type="ECO:0008006" key="3">
    <source>
        <dbReference type="Google" id="ProtNLM"/>
    </source>
</evidence>
<evidence type="ECO:0000313" key="2">
    <source>
        <dbReference type="Proteomes" id="UP001596484"/>
    </source>
</evidence>
<comment type="caution">
    <text evidence="1">The sequence shown here is derived from an EMBL/GenBank/DDBJ whole genome shotgun (WGS) entry which is preliminary data.</text>
</comment>
<dbReference type="RefSeq" id="WP_378409002.1">
    <property type="nucleotide sequence ID" value="NZ_JBHTCS010000028.1"/>
</dbReference>
<keyword evidence="2" id="KW-1185">Reference proteome</keyword>
<organism evidence="1 2">
    <name type="scientific">Rhodococcus daqingensis</name>
    <dbReference type="NCBI Taxonomy" id="2479363"/>
    <lineage>
        <taxon>Bacteria</taxon>
        <taxon>Bacillati</taxon>
        <taxon>Actinomycetota</taxon>
        <taxon>Actinomycetes</taxon>
        <taxon>Mycobacteriales</taxon>
        <taxon>Nocardiaceae</taxon>
        <taxon>Rhodococcus</taxon>
    </lineage>
</organism>